<evidence type="ECO:0000313" key="2">
    <source>
        <dbReference type="Proteomes" id="UP000326924"/>
    </source>
</evidence>
<dbReference type="OrthoDB" id="5424026at2759"/>
<accession>A0A5J5F512</accession>
<sequence length="274" mass="30444">MIRRLFGKAVSEAAKEAPPAQLNAVSKFPSQVGEAAEPSPPEIEVLDLPTLSERFHSMNADWEKVRSVFYSERGTTMALQKRYAVEIRELEKSLMEDALPTLKKLNEQYSSLLGRVAGLESANVKKASAIQVELHSKLLTKLTNRISAVESGKNDNPITRMLMERKDQWDQMGFQSEAQLTRFANDLPKALTIIAPQPDIAMNATVGKIADIYKHLAKEEQKVVAGVFPLIFGKPVEQWDTASPEDKAKSIADWIYVLLWKVVLGKGNNTAGKP</sequence>
<proteinExistence type="predicted"/>
<gene>
    <name evidence="1" type="ORF">FN846DRAFT_935250</name>
</gene>
<organism evidence="1 2">
    <name type="scientific">Sphaerosporella brunnea</name>
    <dbReference type="NCBI Taxonomy" id="1250544"/>
    <lineage>
        <taxon>Eukaryota</taxon>
        <taxon>Fungi</taxon>
        <taxon>Dikarya</taxon>
        <taxon>Ascomycota</taxon>
        <taxon>Pezizomycotina</taxon>
        <taxon>Pezizomycetes</taxon>
        <taxon>Pezizales</taxon>
        <taxon>Pyronemataceae</taxon>
        <taxon>Sphaerosporella</taxon>
    </lineage>
</organism>
<dbReference type="InParanoid" id="A0A5J5F512"/>
<evidence type="ECO:0000313" key="1">
    <source>
        <dbReference type="EMBL" id="KAA8911679.1"/>
    </source>
</evidence>
<protein>
    <submittedName>
        <fullName evidence="1">Uncharacterized protein</fullName>
    </submittedName>
</protein>
<comment type="caution">
    <text evidence="1">The sequence shown here is derived from an EMBL/GenBank/DDBJ whole genome shotgun (WGS) entry which is preliminary data.</text>
</comment>
<name>A0A5J5F512_9PEZI</name>
<dbReference type="EMBL" id="VXIS01000033">
    <property type="protein sequence ID" value="KAA8911679.1"/>
    <property type="molecule type" value="Genomic_DNA"/>
</dbReference>
<dbReference type="Proteomes" id="UP000326924">
    <property type="component" value="Unassembled WGS sequence"/>
</dbReference>
<reference evidence="1 2" key="1">
    <citation type="submission" date="2019-09" db="EMBL/GenBank/DDBJ databases">
        <title>Draft genome of the ectomycorrhizal ascomycete Sphaerosporella brunnea.</title>
        <authorList>
            <consortium name="DOE Joint Genome Institute"/>
            <person name="Benucci G.M."/>
            <person name="Marozzi G."/>
            <person name="Antonielli L."/>
            <person name="Sanchez S."/>
            <person name="Marco P."/>
            <person name="Wang X."/>
            <person name="Falini L.B."/>
            <person name="Barry K."/>
            <person name="Haridas S."/>
            <person name="Lipzen A."/>
            <person name="Labutti K."/>
            <person name="Grigoriev I.V."/>
            <person name="Murat C."/>
            <person name="Martin F."/>
            <person name="Albertini E."/>
            <person name="Donnini D."/>
            <person name="Bonito G."/>
        </authorList>
    </citation>
    <scope>NUCLEOTIDE SEQUENCE [LARGE SCALE GENOMIC DNA]</scope>
    <source>
        <strain evidence="1 2">Sb_GMNB300</strain>
    </source>
</reference>
<dbReference type="AlphaFoldDB" id="A0A5J5F512"/>
<keyword evidence="2" id="KW-1185">Reference proteome</keyword>